<comment type="subunit">
    <text evidence="4 11">Heterodimer of HisH and HisF.</text>
</comment>
<dbReference type="InterPro" id="IPR013785">
    <property type="entry name" value="Aldolase_TIM"/>
</dbReference>
<dbReference type="AlphaFoldDB" id="A0A077PG56"/>
<evidence type="ECO:0000256" key="1">
    <source>
        <dbReference type="ARBA" id="ARBA00004496"/>
    </source>
</evidence>
<keyword evidence="13" id="KW-0808">Transferase</keyword>
<feature type="active site" evidence="11">
    <location>
        <position position="130"/>
    </location>
</feature>
<proteinExistence type="inferred from homology"/>
<dbReference type="Pfam" id="PF00977">
    <property type="entry name" value="His_biosynth"/>
    <property type="match status" value="1"/>
</dbReference>
<evidence type="ECO:0000256" key="2">
    <source>
        <dbReference type="ARBA" id="ARBA00005091"/>
    </source>
</evidence>
<evidence type="ECO:0000256" key="4">
    <source>
        <dbReference type="ARBA" id="ARBA00011152"/>
    </source>
</evidence>
<comment type="catalytic activity">
    <reaction evidence="10 11">
        <text>5-[(5-phospho-1-deoxy-D-ribulos-1-ylimino)methylamino]-1-(5-phospho-beta-D-ribosyl)imidazole-4-carboxamide + L-glutamine = D-erythro-1-(imidazol-4-yl)glycerol 3-phosphate + 5-amino-1-(5-phospho-beta-D-ribosyl)imidazole-4-carboxamide + L-glutamate + H(+)</text>
        <dbReference type="Rhea" id="RHEA:24793"/>
        <dbReference type="ChEBI" id="CHEBI:15378"/>
        <dbReference type="ChEBI" id="CHEBI:29985"/>
        <dbReference type="ChEBI" id="CHEBI:58278"/>
        <dbReference type="ChEBI" id="CHEBI:58359"/>
        <dbReference type="ChEBI" id="CHEBI:58475"/>
        <dbReference type="ChEBI" id="CHEBI:58525"/>
        <dbReference type="EC" id="4.3.2.10"/>
    </reaction>
</comment>
<dbReference type="GO" id="GO:0000105">
    <property type="term" value="P:L-histidine biosynthetic process"/>
    <property type="evidence" value="ECO:0007669"/>
    <property type="project" value="UniProtKB-UniRule"/>
</dbReference>
<accession>A0A077PG56</accession>
<evidence type="ECO:0000256" key="7">
    <source>
        <dbReference type="ARBA" id="ARBA00023102"/>
    </source>
</evidence>
<evidence type="ECO:0000313" key="13">
    <source>
        <dbReference type="EMBL" id="CDH19636.1"/>
    </source>
</evidence>
<dbReference type="UniPathway" id="UPA00031">
    <property type="reaction ID" value="UER00010"/>
</dbReference>
<dbReference type="InterPro" id="IPR004651">
    <property type="entry name" value="HisF"/>
</dbReference>
<organism evidence="13 14">
    <name type="scientific">Xenorhabdus bovienii str. kraussei Quebec</name>
    <dbReference type="NCBI Taxonomy" id="1398203"/>
    <lineage>
        <taxon>Bacteria</taxon>
        <taxon>Pseudomonadati</taxon>
        <taxon>Pseudomonadota</taxon>
        <taxon>Gammaproteobacteria</taxon>
        <taxon>Enterobacterales</taxon>
        <taxon>Morganellaceae</taxon>
        <taxon>Xenorhabdus</taxon>
    </lineage>
</organism>
<comment type="function">
    <text evidence="9 11">IGPS catalyzes the conversion of PRFAR and glutamine to IGP, AICAR and glutamate. The HisF subunit catalyzes the cyclization activity that produces IGP and AICAR from PRFAR using the ammonia provided by the HisH subunit.</text>
</comment>
<dbReference type="Gene3D" id="3.20.20.70">
    <property type="entry name" value="Aldolase class I"/>
    <property type="match status" value="1"/>
</dbReference>
<dbReference type="InterPro" id="IPR011060">
    <property type="entry name" value="RibuloseP-bd_barrel"/>
</dbReference>
<dbReference type="SUPFAM" id="SSF51366">
    <property type="entry name" value="Ribulose-phoshate binding barrel"/>
    <property type="match status" value="1"/>
</dbReference>
<evidence type="ECO:0000256" key="6">
    <source>
        <dbReference type="ARBA" id="ARBA00022605"/>
    </source>
</evidence>
<comment type="pathway">
    <text evidence="2 11">Amino-acid biosynthesis; L-histidine biosynthesis; L-histidine from 5-phospho-alpha-D-ribose 1-diphosphate: step 5/9.</text>
</comment>
<keyword evidence="14" id="KW-1185">Reference proteome</keyword>
<feature type="active site" evidence="11">
    <location>
        <position position="11"/>
    </location>
</feature>
<dbReference type="GO" id="GO:0016829">
    <property type="term" value="F:lyase activity"/>
    <property type="evidence" value="ECO:0007669"/>
    <property type="project" value="UniProtKB-KW"/>
</dbReference>
<comment type="caution">
    <text evidence="13">The sequence shown here is derived from an EMBL/GenBank/DDBJ whole genome shotgun (WGS) entry which is preliminary data.</text>
</comment>
<dbReference type="GO" id="GO:0005737">
    <property type="term" value="C:cytoplasm"/>
    <property type="evidence" value="ECO:0007669"/>
    <property type="project" value="UniProtKB-SubCell"/>
</dbReference>
<reference evidence="13" key="1">
    <citation type="submission" date="2013-07" db="EMBL/GenBank/DDBJ databases">
        <title>Sub-species coevolution in mutualistic symbiosis.</title>
        <authorList>
            <person name="Murfin K."/>
            <person name="Klassen J."/>
            <person name="Lee M."/>
            <person name="Forst S."/>
            <person name="Stock P."/>
            <person name="Goodrich-Blair H."/>
        </authorList>
    </citation>
    <scope>NUCLEOTIDE SEQUENCE [LARGE SCALE GENOMIC DNA]</scope>
    <source>
        <strain evidence="13">Kraussei Quebec</strain>
    </source>
</reference>
<dbReference type="InterPro" id="IPR006062">
    <property type="entry name" value="His_biosynth"/>
</dbReference>
<evidence type="ECO:0000256" key="3">
    <source>
        <dbReference type="ARBA" id="ARBA00009667"/>
    </source>
</evidence>
<evidence type="ECO:0000256" key="8">
    <source>
        <dbReference type="ARBA" id="ARBA00023239"/>
    </source>
</evidence>
<evidence type="ECO:0000256" key="12">
    <source>
        <dbReference type="RuleBase" id="RU003657"/>
    </source>
</evidence>
<dbReference type="RefSeq" id="WP_038248223.1">
    <property type="nucleotide sequence ID" value="NZ_CAWLZI010000208.1"/>
</dbReference>
<dbReference type="NCBIfam" id="TIGR00735">
    <property type="entry name" value="hisF"/>
    <property type="match status" value="1"/>
</dbReference>
<keyword evidence="5 11" id="KW-0963">Cytoplasm</keyword>
<dbReference type="CDD" id="cd04731">
    <property type="entry name" value="HisF"/>
    <property type="match status" value="1"/>
</dbReference>
<gene>
    <name evidence="11 13" type="primary">hisF</name>
    <name evidence="13" type="ORF">XBKQ1_2220040</name>
</gene>
<dbReference type="HOGENOM" id="CLU_048577_4_0_6"/>
<evidence type="ECO:0000256" key="9">
    <source>
        <dbReference type="ARBA" id="ARBA00025475"/>
    </source>
</evidence>
<dbReference type="PANTHER" id="PTHR21235">
    <property type="entry name" value="IMIDAZOLE GLYCEROL PHOSPHATE SYNTHASE SUBUNIT HISF/H IGP SYNTHASE SUBUNIT HISF/H"/>
    <property type="match status" value="1"/>
</dbReference>
<dbReference type="OrthoDB" id="9781903at2"/>
<evidence type="ECO:0000256" key="10">
    <source>
        <dbReference type="ARBA" id="ARBA00047838"/>
    </source>
</evidence>
<keyword evidence="6 11" id="KW-0028">Amino-acid biosynthesis</keyword>
<name>A0A077PG56_XENBV</name>
<sequence>MLAKRIIPCLDVRDGQVVKGVQFRNHEIIGDIVPLAQRYAQEGADELVFYDITASSDGRVVDKSWVAKVAEVIDIPFCVAGGIKTTEEAGQILSFGADKISINSPALADPSLISRLADRYGVQCVVIGIDTWFDENSNSYSVYQFTGDEKRTTATQWQTRDWVKEVQQRGAGEIVLNMMNQDGVRNGYDLTQLKLVRDICSVPLVASGGAGTPEHFLDAFKLANVDGALAASVFHKQIINIGELKQYLATQGVEVRTC</sequence>
<dbReference type="Proteomes" id="UP000028500">
    <property type="component" value="Unassembled WGS sequence"/>
</dbReference>
<comment type="similarity">
    <text evidence="3 11 12">Belongs to the HisA/HisF family.</text>
</comment>
<dbReference type="InterPro" id="IPR050064">
    <property type="entry name" value="IGPS_HisA/HisF"/>
</dbReference>
<dbReference type="FunFam" id="3.20.20.70:FF:000006">
    <property type="entry name" value="Imidazole glycerol phosphate synthase subunit HisF"/>
    <property type="match status" value="1"/>
</dbReference>
<keyword evidence="13" id="KW-0328">Glycosyltransferase</keyword>
<evidence type="ECO:0000256" key="5">
    <source>
        <dbReference type="ARBA" id="ARBA00022490"/>
    </source>
</evidence>
<dbReference type="EMBL" id="CBSY010000138">
    <property type="protein sequence ID" value="CDH19636.1"/>
    <property type="molecule type" value="Genomic_DNA"/>
</dbReference>
<dbReference type="HAMAP" id="MF_01013">
    <property type="entry name" value="HisF"/>
    <property type="match status" value="1"/>
</dbReference>
<comment type="subcellular location">
    <subcellularLocation>
        <location evidence="1 11">Cytoplasm</location>
    </subcellularLocation>
</comment>
<dbReference type="GO" id="GO:0000107">
    <property type="term" value="F:imidazoleglycerol-phosphate synthase activity"/>
    <property type="evidence" value="ECO:0007669"/>
    <property type="project" value="UniProtKB-UniRule"/>
</dbReference>
<evidence type="ECO:0000256" key="11">
    <source>
        <dbReference type="HAMAP-Rule" id="MF_01013"/>
    </source>
</evidence>
<dbReference type="PANTHER" id="PTHR21235:SF2">
    <property type="entry name" value="IMIDAZOLE GLYCEROL PHOSPHATE SYNTHASE HISHF"/>
    <property type="match status" value="1"/>
</dbReference>
<keyword evidence="8 11" id="KW-0456">Lyase</keyword>
<dbReference type="EC" id="4.3.2.10" evidence="11"/>
<evidence type="ECO:0000313" key="14">
    <source>
        <dbReference type="Proteomes" id="UP000028500"/>
    </source>
</evidence>
<protein>
    <recommendedName>
        <fullName evidence="11">Imidazole glycerol phosphate synthase subunit HisF</fullName>
        <ecNumber evidence="11">4.3.2.10</ecNumber>
    </recommendedName>
    <alternativeName>
        <fullName evidence="11">IGP synthase cyclase subunit</fullName>
    </alternativeName>
    <alternativeName>
        <fullName evidence="11">IGP synthase subunit HisF</fullName>
    </alternativeName>
    <alternativeName>
        <fullName evidence="11">ImGP synthase subunit HisF</fullName>
        <shortName evidence="11">IGPS subunit HisF</shortName>
    </alternativeName>
</protein>
<keyword evidence="7 11" id="KW-0368">Histidine biosynthesis</keyword>